<proteinExistence type="predicted"/>
<reference evidence="1" key="1">
    <citation type="submission" date="2014-11" db="EMBL/GenBank/DDBJ databases">
        <authorList>
            <person name="Amaro Gonzalez C."/>
        </authorList>
    </citation>
    <scope>NUCLEOTIDE SEQUENCE</scope>
</reference>
<accession>A0A0E9SMQ9</accession>
<evidence type="ECO:0000313" key="1">
    <source>
        <dbReference type="EMBL" id="JAH42611.1"/>
    </source>
</evidence>
<dbReference type="AlphaFoldDB" id="A0A0E9SMQ9"/>
<organism evidence="1">
    <name type="scientific">Anguilla anguilla</name>
    <name type="common">European freshwater eel</name>
    <name type="synonym">Muraena anguilla</name>
    <dbReference type="NCBI Taxonomy" id="7936"/>
    <lineage>
        <taxon>Eukaryota</taxon>
        <taxon>Metazoa</taxon>
        <taxon>Chordata</taxon>
        <taxon>Craniata</taxon>
        <taxon>Vertebrata</taxon>
        <taxon>Euteleostomi</taxon>
        <taxon>Actinopterygii</taxon>
        <taxon>Neopterygii</taxon>
        <taxon>Teleostei</taxon>
        <taxon>Anguilliformes</taxon>
        <taxon>Anguillidae</taxon>
        <taxon>Anguilla</taxon>
    </lineage>
</organism>
<reference evidence="1" key="2">
    <citation type="journal article" date="2015" name="Fish Shellfish Immunol.">
        <title>Early steps in the European eel (Anguilla anguilla)-Vibrio vulnificus interaction in the gills: Role of the RtxA13 toxin.</title>
        <authorList>
            <person name="Callol A."/>
            <person name="Pajuelo D."/>
            <person name="Ebbesson L."/>
            <person name="Teles M."/>
            <person name="MacKenzie S."/>
            <person name="Amaro C."/>
        </authorList>
    </citation>
    <scope>NUCLEOTIDE SEQUENCE</scope>
</reference>
<sequence>MPSNQLWFSFIKGVSLFHQERIIKLSVSMQ</sequence>
<name>A0A0E9SMQ9_ANGAN</name>
<dbReference type="EMBL" id="GBXM01065966">
    <property type="protein sequence ID" value="JAH42611.1"/>
    <property type="molecule type" value="Transcribed_RNA"/>
</dbReference>
<protein>
    <submittedName>
        <fullName evidence="1">Uncharacterized protein</fullName>
    </submittedName>
</protein>